<organism evidence="2 5">
    <name type="scientific">Glaesserella parasuis</name>
    <name type="common">Haemophilus parasuis</name>
    <dbReference type="NCBI Taxonomy" id="738"/>
    <lineage>
        <taxon>Bacteria</taxon>
        <taxon>Pseudomonadati</taxon>
        <taxon>Pseudomonadota</taxon>
        <taxon>Gammaproteobacteria</taxon>
        <taxon>Pasteurellales</taxon>
        <taxon>Pasteurellaceae</taxon>
        <taxon>Glaesserella</taxon>
    </lineage>
</organism>
<name>A0A084EZ93_GLAPU</name>
<evidence type="ECO:0000313" key="3">
    <source>
        <dbReference type="EMBL" id="QSX16208.1"/>
    </source>
</evidence>
<reference evidence="3" key="2">
    <citation type="submission" date="2021-03" db="EMBL/GenBank/DDBJ databases">
        <title>Characterization of a novel Integrative Conjugative Element in Glaesserella parasuis.</title>
        <authorList>
            <person name="Hu G."/>
            <person name="Sun H."/>
        </authorList>
    </citation>
    <scope>NUCLEOTIDE SEQUENCE</scope>
    <source>
        <strain evidence="3">GHP1807</strain>
    </source>
</reference>
<dbReference type="AlphaFoldDB" id="A0A084EZ93"/>
<dbReference type="EMBL" id="CP121769">
    <property type="protein sequence ID" value="WGE10950.1"/>
    <property type="molecule type" value="Genomic_DNA"/>
</dbReference>
<accession>A0A084EZ93</accession>
<dbReference type="Proteomes" id="UP001222296">
    <property type="component" value="Chromosome"/>
</dbReference>
<reference evidence="2 5" key="1">
    <citation type="submission" date="2019-06" db="EMBL/GenBank/DDBJ databases">
        <title>Complete genome sequence of Haemophilus parasuis HPS412.</title>
        <authorList>
            <person name="Yang S."/>
            <person name="Huang C."/>
        </authorList>
    </citation>
    <scope>NUCLEOTIDE SEQUENCE [LARGE SCALE GENOMIC DNA]</scope>
    <source>
        <strain evidence="2 5">HPS412</strain>
    </source>
</reference>
<dbReference type="RefSeq" id="WP_042905578.1">
    <property type="nucleotide sequence ID" value="NZ_CP041334.1"/>
</dbReference>
<evidence type="ECO:0000313" key="4">
    <source>
        <dbReference type="EMBL" id="WGE10950.1"/>
    </source>
</evidence>
<dbReference type="InterPro" id="IPR021676">
    <property type="entry name" value="DUF3262"/>
</dbReference>
<evidence type="ECO:0000313" key="2">
    <source>
        <dbReference type="EMBL" id="QKY72743.1"/>
    </source>
</evidence>
<evidence type="ECO:0000313" key="5">
    <source>
        <dbReference type="Proteomes" id="UP000509790"/>
    </source>
</evidence>
<reference evidence="4" key="3">
    <citation type="submission" date="2023-04" db="EMBL/GenBank/DDBJ databases">
        <title>Molecular characterization of the Integrative and Conjugative elements harboring multidrug-resistance gene from Glaesserella (Haemophilus) parasuis.</title>
        <authorList>
            <person name="Che Y."/>
            <person name="Zhou L."/>
        </authorList>
    </citation>
    <scope>NUCLEOTIDE SEQUENCE</scope>
    <source>
        <strain evidence="4">Z44</strain>
    </source>
</reference>
<dbReference type="EMBL" id="CP071491">
    <property type="protein sequence ID" value="QSX16208.1"/>
    <property type="molecule type" value="Genomic_DNA"/>
</dbReference>
<protein>
    <submittedName>
        <fullName evidence="2">DUF3262 family protein</fullName>
    </submittedName>
</protein>
<feature type="transmembrane region" description="Helical" evidence="1">
    <location>
        <begin position="20"/>
        <end position="40"/>
    </location>
</feature>
<dbReference type="EMBL" id="CP041334">
    <property type="protein sequence ID" value="QKY72743.1"/>
    <property type="molecule type" value="Genomic_DNA"/>
</dbReference>
<sequence>MSNTAVEAFKIGANSPVGELNYLLLGLIFSALFLIFAYIILKNYDALVKGKTTIPKFLKLIVRFAIVIVILTYFLLR</sequence>
<keyword evidence="1" id="KW-0812">Transmembrane</keyword>
<dbReference type="Proteomes" id="UP000509790">
    <property type="component" value="Chromosome"/>
</dbReference>
<dbReference type="GeneID" id="97007717"/>
<gene>
    <name evidence="2" type="ORF">FLK62_05415</name>
    <name evidence="3" type="ORF">J1G54_07380</name>
    <name evidence="4" type="ORF">QBL01_05085</name>
</gene>
<dbReference type="Pfam" id="PF11660">
    <property type="entry name" value="DUF3262"/>
    <property type="match status" value="1"/>
</dbReference>
<dbReference type="Proteomes" id="UP000662736">
    <property type="component" value="Chromosome"/>
</dbReference>
<proteinExistence type="predicted"/>
<feature type="transmembrane region" description="Helical" evidence="1">
    <location>
        <begin position="60"/>
        <end position="76"/>
    </location>
</feature>
<keyword evidence="1" id="KW-0472">Membrane</keyword>
<dbReference type="OrthoDB" id="9921358at2"/>
<evidence type="ECO:0000256" key="1">
    <source>
        <dbReference type="SAM" id="Phobius"/>
    </source>
</evidence>
<keyword evidence="1" id="KW-1133">Transmembrane helix</keyword>